<reference evidence="6 7" key="1">
    <citation type="submission" date="2020-06" db="EMBL/GenBank/DDBJ databases">
        <title>Description of novel acetic acid bacteria.</title>
        <authorList>
            <person name="Sombolestani A."/>
        </authorList>
    </citation>
    <scope>NUCLEOTIDE SEQUENCE [LARGE SCALE GENOMIC DNA]</scope>
    <source>
        <strain evidence="6 7">LMG 27010</strain>
    </source>
</reference>
<evidence type="ECO:0000313" key="6">
    <source>
        <dbReference type="EMBL" id="NVN39077.1"/>
    </source>
</evidence>
<comment type="caution">
    <text evidence="6">The sequence shown here is derived from an EMBL/GenBank/DDBJ whole genome shotgun (WGS) entry which is preliminary data.</text>
</comment>
<dbReference type="InterPro" id="IPR036390">
    <property type="entry name" value="WH_DNA-bd_sf"/>
</dbReference>
<dbReference type="SUPFAM" id="SSF100950">
    <property type="entry name" value="NagB/RpiA/CoA transferase-like"/>
    <property type="match status" value="1"/>
</dbReference>
<dbReference type="PANTHER" id="PTHR30363:SF4">
    <property type="entry name" value="GLYCEROL-3-PHOSPHATE REGULON REPRESSOR"/>
    <property type="match status" value="1"/>
</dbReference>
<protein>
    <submittedName>
        <fullName evidence="6">DeoR/GlpR transcriptional regulator</fullName>
    </submittedName>
</protein>
<dbReference type="SMART" id="SM01134">
    <property type="entry name" value="DeoRC"/>
    <property type="match status" value="1"/>
</dbReference>
<gene>
    <name evidence="6" type="ORF">HUK82_00660</name>
</gene>
<proteinExistence type="predicted"/>
<sequence length="263" mass="28452">MTSEIPGGATPAQRRLAAIVALVRNRGYVSNEDLARQCEVTVQTIRRDVNHLADQGLLARHHGGAGLPSSVENIAYTERQILNRREKEAIGRRAARLIPDNASLFINIGTTTEAFAQALGGHQALQVITNNLHVAAMLAPRSDFKVVVAGGRVRSHDGGIVGPAAAEALGNYRVDIGVIGISGIEDDGSLMDFDVEEIECARAIMRNARRVVLLADHTKFTRHPLGRVGPVTAVHDFVTDRVPPARLREILERAGTRLHIAEL</sequence>
<dbReference type="Proteomes" id="UP000585665">
    <property type="component" value="Unassembled WGS sequence"/>
</dbReference>
<keyword evidence="3" id="KW-0238">DNA-binding</keyword>
<dbReference type="InterPro" id="IPR037171">
    <property type="entry name" value="NagB/RpiA_transferase-like"/>
</dbReference>
<keyword evidence="1" id="KW-0678">Repressor</keyword>
<dbReference type="InterPro" id="IPR050313">
    <property type="entry name" value="Carb_Metab_HTH_regulators"/>
</dbReference>
<evidence type="ECO:0000256" key="4">
    <source>
        <dbReference type="ARBA" id="ARBA00023163"/>
    </source>
</evidence>
<dbReference type="Gene3D" id="1.10.10.10">
    <property type="entry name" value="Winged helix-like DNA-binding domain superfamily/Winged helix DNA-binding domain"/>
    <property type="match status" value="1"/>
</dbReference>
<dbReference type="Pfam" id="PF00455">
    <property type="entry name" value="DeoRC"/>
    <property type="match status" value="1"/>
</dbReference>
<evidence type="ECO:0000256" key="1">
    <source>
        <dbReference type="ARBA" id="ARBA00022491"/>
    </source>
</evidence>
<accession>A0A850P332</accession>
<keyword evidence="2" id="KW-0805">Transcription regulation</keyword>
<name>A0A850P332_9PROT</name>
<dbReference type="PANTHER" id="PTHR30363">
    <property type="entry name" value="HTH-TYPE TRANSCRIPTIONAL REGULATOR SRLR-RELATED"/>
    <property type="match status" value="1"/>
</dbReference>
<dbReference type="InterPro" id="IPR036388">
    <property type="entry name" value="WH-like_DNA-bd_sf"/>
</dbReference>
<dbReference type="InterPro" id="IPR014036">
    <property type="entry name" value="DeoR-like_C"/>
</dbReference>
<dbReference type="InterPro" id="IPR018356">
    <property type="entry name" value="Tscrpt_reg_HTH_DeoR_CS"/>
</dbReference>
<dbReference type="SUPFAM" id="SSF46785">
    <property type="entry name" value="Winged helix' DNA-binding domain"/>
    <property type="match status" value="1"/>
</dbReference>
<dbReference type="PROSITE" id="PS51000">
    <property type="entry name" value="HTH_DEOR_2"/>
    <property type="match status" value="1"/>
</dbReference>
<dbReference type="RefSeq" id="WP_176612101.1">
    <property type="nucleotide sequence ID" value="NZ_JABXXR010000002.1"/>
</dbReference>
<dbReference type="PROSITE" id="PS00894">
    <property type="entry name" value="HTH_DEOR_1"/>
    <property type="match status" value="1"/>
</dbReference>
<dbReference type="AlphaFoldDB" id="A0A850P332"/>
<dbReference type="Gene3D" id="3.30.750.70">
    <property type="entry name" value="4-hydroxybutyrate coenzyme like domains"/>
    <property type="match status" value="1"/>
</dbReference>
<dbReference type="SMART" id="SM00420">
    <property type="entry name" value="HTH_DEOR"/>
    <property type="match status" value="1"/>
</dbReference>
<dbReference type="InterPro" id="IPR001034">
    <property type="entry name" value="DeoR_HTH"/>
</dbReference>
<keyword evidence="4" id="KW-0804">Transcription</keyword>
<organism evidence="6 7">
    <name type="scientific">Ameyamaea chiangmaiensis</name>
    <dbReference type="NCBI Taxonomy" id="442969"/>
    <lineage>
        <taxon>Bacteria</taxon>
        <taxon>Pseudomonadati</taxon>
        <taxon>Pseudomonadota</taxon>
        <taxon>Alphaproteobacteria</taxon>
        <taxon>Acetobacterales</taxon>
        <taxon>Acetobacteraceae</taxon>
        <taxon>Ameyamaea</taxon>
    </lineage>
</organism>
<dbReference type="EMBL" id="JABXXR010000002">
    <property type="protein sequence ID" value="NVN39077.1"/>
    <property type="molecule type" value="Genomic_DNA"/>
</dbReference>
<feature type="domain" description="HTH deoR-type" evidence="5">
    <location>
        <begin position="12"/>
        <end position="67"/>
    </location>
</feature>
<evidence type="ECO:0000256" key="2">
    <source>
        <dbReference type="ARBA" id="ARBA00023015"/>
    </source>
</evidence>
<evidence type="ECO:0000313" key="7">
    <source>
        <dbReference type="Proteomes" id="UP000585665"/>
    </source>
</evidence>
<keyword evidence="7" id="KW-1185">Reference proteome</keyword>
<dbReference type="GO" id="GO:0003700">
    <property type="term" value="F:DNA-binding transcription factor activity"/>
    <property type="evidence" value="ECO:0007669"/>
    <property type="project" value="InterPro"/>
</dbReference>
<evidence type="ECO:0000256" key="3">
    <source>
        <dbReference type="ARBA" id="ARBA00023125"/>
    </source>
</evidence>
<dbReference type="Pfam" id="PF08220">
    <property type="entry name" value="HTH_DeoR"/>
    <property type="match status" value="1"/>
</dbReference>
<dbReference type="GO" id="GO:0003677">
    <property type="term" value="F:DNA binding"/>
    <property type="evidence" value="ECO:0007669"/>
    <property type="project" value="UniProtKB-KW"/>
</dbReference>
<evidence type="ECO:0000259" key="5">
    <source>
        <dbReference type="PROSITE" id="PS51000"/>
    </source>
</evidence>
<dbReference type="PRINTS" id="PR00037">
    <property type="entry name" value="HTHLACR"/>
</dbReference>